<feature type="compositionally biased region" description="Basic residues" evidence="2">
    <location>
        <begin position="181"/>
        <end position="193"/>
    </location>
</feature>
<proteinExistence type="inferred from homology"/>
<dbReference type="Gene3D" id="2.10.90.10">
    <property type="entry name" value="Cystine-knot cytokines"/>
    <property type="match status" value="1"/>
</dbReference>
<comment type="similarity">
    <text evidence="1">Belongs to the PDGF/VEGF growth factor family.</text>
</comment>
<evidence type="ECO:0000256" key="1">
    <source>
        <dbReference type="RuleBase" id="RU003818"/>
    </source>
</evidence>
<keyword evidence="1" id="KW-0339">Growth factor</keyword>
<dbReference type="SMART" id="SM00141">
    <property type="entry name" value="PDGF"/>
    <property type="match status" value="1"/>
</dbReference>
<evidence type="ECO:0000256" key="3">
    <source>
        <dbReference type="SAM" id="Phobius"/>
    </source>
</evidence>
<feature type="region of interest" description="Disordered" evidence="2">
    <location>
        <begin position="113"/>
        <end position="141"/>
    </location>
</feature>
<dbReference type="InterPro" id="IPR029034">
    <property type="entry name" value="Cystine-knot_cytokine"/>
</dbReference>
<feature type="domain" description="Platelet-derived growth factor (PDGF) family profile" evidence="4">
    <location>
        <begin position="454"/>
        <end position="534"/>
    </location>
</feature>
<gene>
    <name evidence="5" type="ORF">BaRGS_00018855</name>
</gene>
<dbReference type="PANTHER" id="PTHR21719">
    <property type="entry name" value="FI06402P-RELATED"/>
    <property type="match status" value="1"/>
</dbReference>
<name>A0ABD0KRD1_9CAEN</name>
<comment type="caution">
    <text evidence="5">The sequence shown here is derived from an EMBL/GenBank/DDBJ whole genome shotgun (WGS) entry which is preliminary data.</text>
</comment>
<dbReference type="GO" id="GO:0008083">
    <property type="term" value="F:growth factor activity"/>
    <property type="evidence" value="ECO:0007669"/>
    <property type="project" value="UniProtKB-KW"/>
</dbReference>
<dbReference type="PROSITE" id="PS50278">
    <property type="entry name" value="PDGF_2"/>
    <property type="match status" value="1"/>
</dbReference>
<dbReference type="SUPFAM" id="SSF57501">
    <property type="entry name" value="Cystine-knot cytokines"/>
    <property type="match status" value="1"/>
</dbReference>
<evidence type="ECO:0000313" key="5">
    <source>
        <dbReference type="EMBL" id="KAK7489833.1"/>
    </source>
</evidence>
<dbReference type="Proteomes" id="UP001519460">
    <property type="component" value="Unassembled WGS sequence"/>
</dbReference>
<feature type="transmembrane region" description="Helical" evidence="3">
    <location>
        <begin position="251"/>
        <end position="271"/>
    </location>
</feature>
<evidence type="ECO:0000259" key="4">
    <source>
        <dbReference type="PROSITE" id="PS50278"/>
    </source>
</evidence>
<dbReference type="PANTHER" id="PTHR21719:SF1">
    <property type="entry name" value="FI06402P-RELATED"/>
    <property type="match status" value="1"/>
</dbReference>
<protein>
    <recommendedName>
        <fullName evidence="4">Platelet-derived growth factor (PDGF) family profile domain-containing protein</fullName>
    </recommendedName>
</protein>
<keyword evidence="3" id="KW-1133">Transmembrane helix</keyword>
<dbReference type="Pfam" id="PF00341">
    <property type="entry name" value="PDGF"/>
    <property type="match status" value="1"/>
</dbReference>
<reference evidence="5 6" key="1">
    <citation type="journal article" date="2023" name="Sci. Data">
        <title>Genome assembly of the Korean intertidal mud-creeper Batillaria attramentaria.</title>
        <authorList>
            <person name="Patra A.K."/>
            <person name="Ho P.T."/>
            <person name="Jun S."/>
            <person name="Lee S.J."/>
            <person name="Kim Y."/>
            <person name="Won Y.J."/>
        </authorList>
    </citation>
    <scope>NUCLEOTIDE SEQUENCE [LARGE SCALE GENOMIC DNA]</scope>
    <source>
        <strain evidence="5">Wonlab-2016</strain>
    </source>
</reference>
<keyword evidence="3" id="KW-0472">Membrane</keyword>
<organism evidence="5 6">
    <name type="scientific">Batillaria attramentaria</name>
    <dbReference type="NCBI Taxonomy" id="370345"/>
    <lineage>
        <taxon>Eukaryota</taxon>
        <taxon>Metazoa</taxon>
        <taxon>Spiralia</taxon>
        <taxon>Lophotrochozoa</taxon>
        <taxon>Mollusca</taxon>
        <taxon>Gastropoda</taxon>
        <taxon>Caenogastropoda</taxon>
        <taxon>Sorbeoconcha</taxon>
        <taxon>Cerithioidea</taxon>
        <taxon>Batillariidae</taxon>
        <taxon>Batillaria</taxon>
    </lineage>
</organism>
<accession>A0ABD0KRD1</accession>
<sequence>MPTAYLTSARAMDSTASQRRVNGVSFAVQERSPKQRARRKQAVSVIHSRPPEVTDLSSGLSYQVRLENYVPSPAVFASSVVSSPACSRCSSWSSLGSAEESEQLPLKAPFTCALHRDDPRSNSASSAIRGPQRRRDSAEYSIPDDYPDFCAQCVTASAPSSSDPAETVCAGREPRGERGTQCRRHVFPTSRHRVQPEVDHSAHRKSFPGERISSDLSPHTVQPEPSVRGSSPSPCCNRLLKVFSRMLRMRYVGRCLLVLLLTGLGGLFAHVTVTDFNIDNNPGGGDVMTSFGGGVKVGQGYGGILPSNMLMKMNIRPVPIREFHEQLRTIRNKFDLLRIFLANKDISDASLKELLSARAVTSKDAVVTNDVKKRAEVTSEEYEYDDEEEVDEASLADYLDGEVAVMADDYHDKSGMDTFLEELEEAAYHIADMENSEQARCKHPQPQVVHIDDPKKLNRMFHPSCTVIHRCRNDSGCCGRDAVCAPKAEQTIFKTFLVVDLDPVTQTVRPDSGQMVERIALTNHTECECREKPRLPECTQKCPGVFRMFRYGVHCVCDCLSAPNEIFEQCGGVKDGIMPLGQDDLVCIKSGECGVPKCSVGEFNISTGYCPIKDPHAVPSRILRARLRHRYPLRHHRRKSVTEGSGDF</sequence>
<keyword evidence="6" id="KW-1185">Reference proteome</keyword>
<evidence type="ECO:0000256" key="2">
    <source>
        <dbReference type="SAM" id="MobiDB-lite"/>
    </source>
</evidence>
<feature type="region of interest" description="Disordered" evidence="2">
    <location>
        <begin position="1"/>
        <end position="20"/>
    </location>
</feature>
<dbReference type="InterPro" id="IPR000072">
    <property type="entry name" value="PDGF/VEGF_dom"/>
</dbReference>
<feature type="region of interest" description="Disordered" evidence="2">
    <location>
        <begin position="157"/>
        <end position="231"/>
    </location>
</feature>
<dbReference type="EMBL" id="JACVVK020000133">
    <property type="protein sequence ID" value="KAK7489833.1"/>
    <property type="molecule type" value="Genomic_DNA"/>
</dbReference>
<evidence type="ECO:0000313" key="6">
    <source>
        <dbReference type="Proteomes" id="UP001519460"/>
    </source>
</evidence>
<dbReference type="AlphaFoldDB" id="A0ABD0KRD1"/>
<keyword evidence="3" id="KW-0812">Transmembrane</keyword>